<sequence>MTGCRSPSLLSITFETQTTDQLGHFAWCALVVLGLARQDGKATNQVSEYVFISNWLNKAWKDKCFPKSIALE</sequence>
<comment type="caution">
    <text evidence="1">The sequence shown here is derived from an EMBL/GenBank/DDBJ whole genome shotgun (WGS) entry which is preliminary data.</text>
</comment>
<accession>A0A744FVJ2</accession>
<dbReference type="EMBL" id="DAAUOZ010000006">
    <property type="protein sequence ID" value="HAF2551383.1"/>
    <property type="molecule type" value="Genomic_DNA"/>
</dbReference>
<protein>
    <submittedName>
        <fullName evidence="1">DUF2913 family protein</fullName>
    </submittedName>
</protein>
<organism evidence="1">
    <name type="scientific">Salmonella enterica</name>
    <name type="common">Salmonella choleraesuis</name>
    <dbReference type="NCBI Taxonomy" id="28901"/>
    <lineage>
        <taxon>Bacteria</taxon>
        <taxon>Pseudomonadati</taxon>
        <taxon>Pseudomonadota</taxon>
        <taxon>Gammaproteobacteria</taxon>
        <taxon>Enterobacterales</taxon>
        <taxon>Enterobacteriaceae</taxon>
        <taxon>Salmonella</taxon>
    </lineage>
</organism>
<dbReference type="AlphaFoldDB" id="A0A744FVJ2"/>
<evidence type="ECO:0000313" key="1">
    <source>
        <dbReference type="EMBL" id="HAF2551383.1"/>
    </source>
</evidence>
<reference evidence="1" key="1">
    <citation type="journal article" date="2018" name="Genome Biol.">
        <title>SKESA: strategic k-mer extension for scrupulous assemblies.</title>
        <authorList>
            <person name="Souvorov A."/>
            <person name="Agarwala R."/>
            <person name="Lipman D.J."/>
        </authorList>
    </citation>
    <scope>NUCLEOTIDE SEQUENCE</scope>
    <source>
        <strain evidence="1">MA.NL_L19</strain>
    </source>
</reference>
<reference evidence="1" key="2">
    <citation type="submission" date="2020-02" db="EMBL/GenBank/DDBJ databases">
        <authorList>
            <consortium name="NCBI Pathogen Detection Project"/>
        </authorList>
    </citation>
    <scope>NUCLEOTIDE SEQUENCE</scope>
    <source>
        <strain evidence="1">MA.NL_L19</strain>
    </source>
</reference>
<gene>
    <name evidence="1" type="ORF">G8N34_002439</name>
</gene>
<name>A0A744FVJ2_SALER</name>
<proteinExistence type="predicted"/>